<evidence type="ECO:0000256" key="2">
    <source>
        <dbReference type="ARBA" id="ARBA00022692"/>
    </source>
</evidence>
<keyword evidence="7" id="KW-0862">Zinc</keyword>
<dbReference type="GO" id="GO:0005886">
    <property type="term" value="C:plasma membrane"/>
    <property type="evidence" value="ECO:0007669"/>
    <property type="project" value="TreeGrafter"/>
</dbReference>
<feature type="compositionally biased region" description="Low complexity" evidence="8">
    <location>
        <begin position="580"/>
        <end position="589"/>
    </location>
</feature>
<keyword evidence="2 9" id="KW-0812">Transmembrane</keyword>
<keyword evidence="5 7" id="KW-1015">Disulfide bond</keyword>
<evidence type="ECO:0000259" key="10">
    <source>
        <dbReference type="PROSITE" id="PS50214"/>
    </source>
</evidence>
<feature type="disulfide bond" evidence="6">
    <location>
        <begin position="276"/>
        <end position="296"/>
    </location>
</feature>
<feature type="compositionally biased region" description="Pro residues" evidence="8">
    <location>
        <begin position="526"/>
        <end position="537"/>
    </location>
</feature>
<sequence length="599" mass="65405">MFVFQVKRAVLHKTHYVELLLVVDNDRYKHKNGNETAVREEMVHLANFVDSIYMQLNVRVVLVGLEIWTKQNMINTDGGAGEVLSRFTQWREKELVPRRRHDSAQLILMKSFGVTAGMAYVSTVCSRSHGGGINAFLNNNVPLFASIVAHELGHNLGMNHDDGRSCTCPTAACIMHSGATGSKNFSSCSADDFEKMILSTGGTCLLNVPRPDEAYSAPYCGNRLVDVGEECDCGSEKECEEDPCCEYRTCKLRPGAQCAYGECCSGCQFLPGGTVCRARKDECDLPEYCNGSTSFCQSDVFVQNGHPCRRRQAYCYNGRCQHHDGQCRALFGSKATAAPDMCFKDVNSKGDRFGNCGYQHYGYKKCESRNALCGKLQCLNVEEGTVFGILPAIITTPISGGRCFGVDFMLGSDVPDPGMVNEGTKCGENKVCNSNRNCHCDDGWAAPSCELSGYGGSVDSGPTWNDKDTSLRDGMLIFFFLVLPLLALGAFIFLRRNELLRRLGLSRRKRSQAYQADGAASTNPSRAPPPRVQPPPVGNANGIVRDGTHAQLLPPQKLVETNRTALSFTARPPPPPLKPKPSAASQPLVPQRPAPAPPV</sequence>
<dbReference type="SUPFAM" id="SSF57552">
    <property type="entry name" value="Blood coagulation inhibitor (disintegrin)"/>
    <property type="match status" value="1"/>
</dbReference>
<evidence type="ECO:0000256" key="5">
    <source>
        <dbReference type="ARBA" id="ARBA00023157"/>
    </source>
</evidence>
<dbReference type="InterPro" id="IPR024079">
    <property type="entry name" value="MetalloPept_cat_dom_sf"/>
</dbReference>
<comment type="subcellular location">
    <subcellularLocation>
        <location evidence="1">Membrane</location>
        <topology evidence="1">Single-pass membrane protein</topology>
    </subcellularLocation>
</comment>
<dbReference type="SUPFAM" id="SSF55486">
    <property type="entry name" value="Metalloproteases ('zincins'), catalytic domain"/>
    <property type="match status" value="1"/>
</dbReference>
<name>A0A3Q2P2J0_FUNHE</name>
<evidence type="ECO:0000256" key="3">
    <source>
        <dbReference type="ARBA" id="ARBA00022989"/>
    </source>
</evidence>
<protein>
    <submittedName>
        <fullName evidence="12">ADAM metallopeptidase domain 9a</fullName>
    </submittedName>
</protein>
<feature type="compositionally biased region" description="Pro residues" evidence="8">
    <location>
        <begin position="590"/>
        <end position="599"/>
    </location>
</feature>
<dbReference type="InterPro" id="IPR000742">
    <property type="entry name" value="EGF"/>
</dbReference>
<dbReference type="InterPro" id="IPR006586">
    <property type="entry name" value="ADAM_Cys-rich"/>
</dbReference>
<dbReference type="Gene3D" id="4.10.70.10">
    <property type="entry name" value="Disintegrin domain"/>
    <property type="match status" value="1"/>
</dbReference>
<evidence type="ECO:0000313" key="12">
    <source>
        <dbReference type="Ensembl" id="ENSFHEP00000006281.1"/>
    </source>
</evidence>
<dbReference type="FunFam" id="3.40.390.10:FF:000002">
    <property type="entry name" value="Disintegrin and metalloproteinase domain-containing protein 22"/>
    <property type="match status" value="1"/>
</dbReference>
<feature type="active site" evidence="7">
    <location>
        <position position="151"/>
    </location>
</feature>
<dbReference type="PROSITE" id="PS50214">
    <property type="entry name" value="DISINTEGRIN_2"/>
    <property type="match status" value="1"/>
</dbReference>
<evidence type="ECO:0000256" key="9">
    <source>
        <dbReference type="SAM" id="Phobius"/>
    </source>
</evidence>
<dbReference type="SMART" id="SM00050">
    <property type="entry name" value="DISIN"/>
    <property type="match status" value="1"/>
</dbReference>
<dbReference type="GO" id="GO:0006508">
    <property type="term" value="P:proteolysis"/>
    <property type="evidence" value="ECO:0007669"/>
    <property type="project" value="InterPro"/>
</dbReference>
<dbReference type="InterPro" id="IPR034027">
    <property type="entry name" value="Reprolysin_adamalysin"/>
</dbReference>
<reference evidence="12" key="1">
    <citation type="submission" date="2025-08" db="UniProtKB">
        <authorList>
            <consortium name="Ensembl"/>
        </authorList>
    </citation>
    <scope>IDENTIFICATION</scope>
</reference>
<dbReference type="PROSITE" id="PS01186">
    <property type="entry name" value="EGF_2"/>
    <property type="match status" value="1"/>
</dbReference>
<keyword evidence="3 9" id="KW-1133">Transmembrane helix</keyword>
<dbReference type="SMART" id="SM00608">
    <property type="entry name" value="ACR"/>
    <property type="match status" value="1"/>
</dbReference>
<dbReference type="Proteomes" id="UP000265000">
    <property type="component" value="Unplaced"/>
</dbReference>
<feature type="binding site" evidence="7">
    <location>
        <position position="160"/>
    </location>
    <ligand>
        <name>Zn(2+)</name>
        <dbReference type="ChEBI" id="CHEBI:29105"/>
        <note>catalytic</note>
    </ligand>
</feature>
<dbReference type="GeneTree" id="ENSGT00940000156239"/>
<accession>A0A3Q2P2J0</accession>
<dbReference type="AlphaFoldDB" id="A0A3Q2P2J0"/>
<dbReference type="InterPro" id="IPR036436">
    <property type="entry name" value="Disintegrin_dom_sf"/>
</dbReference>
<dbReference type="Gene3D" id="3.40.390.10">
    <property type="entry name" value="Collagenase (Catalytic Domain)"/>
    <property type="match status" value="1"/>
</dbReference>
<evidence type="ECO:0000256" key="4">
    <source>
        <dbReference type="ARBA" id="ARBA00023136"/>
    </source>
</evidence>
<feature type="transmembrane region" description="Helical" evidence="9">
    <location>
        <begin position="475"/>
        <end position="494"/>
    </location>
</feature>
<feature type="domain" description="Disintegrin" evidence="10">
    <location>
        <begin position="217"/>
        <end position="304"/>
    </location>
</feature>
<reference evidence="12" key="2">
    <citation type="submission" date="2025-09" db="UniProtKB">
        <authorList>
            <consortium name="Ensembl"/>
        </authorList>
    </citation>
    <scope>IDENTIFICATION</scope>
</reference>
<feature type="region of interest" description="Disordered" evidence="8">
    <location>
        <begin position="510"/>
        <end position="599"/>
    </location>
</feature>
<proteinExistence type="predicted"/>
<feature type="disulfide bond" evidence="7">
    <location>
        <begin position="168"/>
        <end position="173"/>
    </location>
</feature>
<dbReference type="InterPro" id="IPR001762">
    <property type="entry name" value="Disintegrin_dom"/>
</dbReference>
<evidence type="ECO:0000256" key="1">
    <source>
        <dbReference type="ARBA" id="ARBA00004167"/>
    </source>
</evidence>
<keyword evidence="7" id="KW-0479">Metal-binding</keyword>
<comment type="caution">
    <text evidence="7">Lacks conserved residue(s) required for the propagation of feature annotation.</text>
</comment>
<evidence type="ECO:0000256" key="8">
    <source>
        <dbReference type="SAM" id="MobiDB-lite"/>
    </source>
</evidence>
<keyword evidence="13" id="KW-1185">Reference proteome</keyword>
<dbReference type="PROSITE" id="PS50215">
    <property type="entry name" value="ADAM_MEPRO"/>
    <property type="match status" value="1"/>
</dbReference>
<dbReference type="GO" id="GO:0004222">
    <property type="term" value="F:metalloendopeptidase activity"/>
    <property type="evidence" value="ECO:0007669"/>
    <property type="project" value="InterPro"/>
</dbReference>
<feature type="binding site" evidence="7">
    <location>
        <position position="150"/>
    </location>
    <ligand>
        <name>Zn(2+)</name>
        <dbReference type="ChEBI" id="CHEBI:29105"/>
        <note>catalytic</note>
    </ligand>
</feature>
<dbReference type="Pfam" id="PF08516">
    <property type="entry name" value="ADAM_CR"/>
    <property type="match status" value="1"/>
</dbReference>
<dbReference type="Pfam" id="PF01421">
    <property type="entry name" value="Reprolysin"/>
    <property type="match status" value="1"/>
</dbReference>
<evidence type="ECO:0000256" key="7">
    <source>
        <dbReference type="PROSITE-ProRule" id="PRU00276"/>
    </source>
</evidence>
<feature type="binding site" evidence="7">
    <location>
        <position position="154"/>
    </location>
    <ligand>
        <name>Zn(2+)</name>
        <dbReference type="ChEBI" id="CHEBI:29105"/>
        <note>catalytic</note>
    </ligand>
</feature>
<dbReference type="PANTHER" id="PTHR11905">
    <property type="entry name" value="ADAM A DISINTEGRIN AND METALLOPROTEASE DOMAIN"/>
    <property type="match status" value="1"/>
</dbReference>
<dbReference type="STRING" id="8078.ENSFHEP00000006281"/>
<feature type="domain" description="Peptidase M12B" evidence="11">
    <location>
        <begin position="15"/>
        <end position="209"/>
    </location>
</feature>
<dbReference type="FunFam" id="4.10.70.10:FF:000001">
    <property type="entry name" value="Disintegrin and metalloproteinase domain-containing protein 22"/>
    <property type="match status" value="1"/>
</dbReference>
<dbReference type="Pfam" id="PF00200">
    <property type="entry name" value="Disintegrin"/>
    <property type="match status" value="1"/>
</dbReference>
<dbReference type="PANTHER" id="PTHR11905:SF136">
    <property type="entry name" value="DISINTEGRIN AND METALLOPROTEINASE DOMAIN-CONTAINING PROTEIN 9"/>
    <property type="match status" value="1"/>
</dbReference>
<dbReference type="GO" id="GO:0046872">
    <property type="term" value="F:metal ion binding"/>
    <property type="evidence" value="ECO:0007669"/>
    <property type="project" value="UniProtKB-KW"/>
</dbReference>
<dbReference type="InterPro" id="IPR001590">
    <property type="entry name" value="Peptidase_M12B"/>
</dbReference>
<dbReference type="Ensembl" id="ENSFHET00000005765.1">
    <property type="protein sequence ID" value="ENSFHEP00000006281.1"/>
    <property type="gene ID" value="ENSFHEG00000007313.1"/>
</dbReference>
<keyword evidence="4 9" id="KW-0472">Membrane</keyword>
<dbReference type="CDD" id="cd04269">
    <property type="entry name" value="ZnMc_adamalysin_II_like"/>
    <property type="match status" value="1"/>
</dbReference>
<evidence type="ECO:0000259" key="11">
    <source>
        <dbReference type="PROSITE" id="PS50215"/>
    </source>
</evidence>
<evidence type="ECO:0000256" key="6">
    <source>
        <dbReference type="PROSITE-ProRule" id="PRU00068"/>
    </source>
</evidence>
<evidence type="ECO:0000313" key="13">
    <source>
        <dbReference type="Proteomes" id="UP000265000"/>
    </source>
</evidence>
<organism evidence="12 13">
    <name type="scientific">Fundulus heteroclitus</name>
    <name type="common">Killifish</name>
    <name type="synonym">Mummichog</name>
    <dbReference type="NCBI Taxonomy" id="8078"/>
    <lineage>
        <taxon>Eukaryota</taxon>
        <taxon>Metazoa</taxon>
        <taxon>Chordata</taxon>
        <taxon>Craniata</taxon>
        <taxon>Vertebrata</taxon>
        <taxon>Euteleostomi</taxon>
        <taxon>Actinopterygii</taxon>
        <taxon>Neopterygii</taxon>
        <taxon>Teleostei</taxon>
        <taxon>Neoteleostei</taxon>
        <taxon>Acanthomorphata</taxon>
        <taxon>Ovalentaria</taxon>
        <taxon>Atherinomorphae</taxon>
        <taxon>Cyprinodontiformes</taxon>
        <taxon>Fundulidae</taxon>
        <taxon>Fundulus</taxon>
    </lineage>
</organism>